<organism evidence="4 5">
    <name type="scientific">Carpediemonas membranifera</name>
    <dbReference type="NCBI Taxonomy" id="201153"/>
    <lineage>
        <taxon>Eukaryota</taxon>
        <taxon>Metamonada</taxon>
        <taxon>Carpediemonas-like organisms</taxon>
        <taxon>Carpediemonas</taxon>
    </lineage>
</organism>
<name>A0A8J6E1Z2_9EUKA</name>
<dbReference type="PROSITE" id="PS50294">
    <property type="entry name" value="WD_REPEATS_REGION"/>
    <property type="match status" value="1"/>
</dbReference>
<dbReference type="OrthoDB" id="10264588at2759"/>
<feature type="repeat" description="WD" evidence="3">
    <location>
        <begin position="105"/>
        <end position="135"/>
    </location>
</feature>
<dbReference type="SUPFAM" id="SSF50978">
    <property type="entry name" value="WD40 repeat-like"/>
    <property type="match status" value="1"/>
</dbReference>
<evidence type="ECO:0000313" key="4">
    <source>
        <dbReference type="EMBL" id="KAG9391252.1"/>
    </source>
</evidence>
<evidence type="ECO:0000256" key="2">
    <source>
        <dbReference type="ARBA" id="ARBA00022737"/>
    </source>
</evidence>
<comment type="caution">
    <text evidence="4">The sequence shown here is derived from an EMBL/GenBank/DDBJ whole genome shotgun (WGS) entry which is preliminary data.</text>
</comment>
<dbReference type="InterPro" id="IPR019775">
    <property type="entry name" value="WD40_repeat_CS"/>
</dbReference>
<dbReference type="InterPro" id="IPR015943">
    <property type="entry name" value="WD40/YVTN_repeat-like_dom_sf"/>
</dbReference>
<keyword evidence="5" id="KW-1185">Reference proteome</keyword>
<dbReference type="Proteomes" id="UP000717585">
    <property type="component" value="Unassembled WGS sequence"/>
</dbReference>
<dbReference type="EMBL" id="JAHDYR010000062">
    <property type="protein sequence ID" value="KAG9391252.1"/>
    <property type="molecule type" value="Genomic_DNA"/>
</dbReference>
<reference evidence="4" key="1">
    <citation type="submission" date="2021-05" db="EMBL/GenBank/DDBJ databases">
        <title>A free-living protist that lacks canonical eukaryotic 1 DNA replication and segregation systems.</title>
        <authorList>
            <person name="Salas-Leiva D.E."/>
            <person name="Tromer E.C."/>
            <person name="Curtis B.A."/>
            <person name="Jerlstrom-Hultqvist J."/>
            <person name="Kolisko M."/>
            <person name="Yi Z."/>
            <person name="Salas-Leiva J.S."/>
            <person name="Gallot-Lavallee L."/>
            <person name="Kops G.J.P.L."/>
            <person name="Archibald J.M."/>
            <person name="Simpson A.G.B."/>
            <person name="Roger A.J."/>
        </authorList>
    </citation>
    <scope>NUCLEOTIDE SEQUENCE</scope>
    <source>
        <strain evidence="4">BICM</strain>
    </source>
</reference>
<keyword evidence="2" id="KW-0677">Repeat</keyword>
<dbReference type="PANTHER" id="PTHR19879">
    <property type="entry name" value="TRANSCRIPTION INITIATION FACTOR TFIID"/>
    <property type="match status" value="1"/>
</dbReference>
<protein>
    <submittedName>
        <fullName evidence="4">PIH1 family</fullName>
    </submittedName>
</protein>
<proteinExistence type="predicted"/>
<dbReference type="SMART" id="SM00320">
    <property type="entry name" value="WD40"/>
    <property type="match status" value="6"/>
</dbReference>
<dbReference type="InterPro" id="IPR036322">
    <property type="entry name" value="WD40_repeat_dom_sf"/>
</dbReference>
<feature type="repeat" description="WD" evidence="3">
    <location>
        <begin position="295"/>
        <end position="326"/>
    </location>
</feature>
<feature type="repeat" description="WD" evidence="3">
    <location>
        <begin position="156"/>
        <end position="197"/>
    </location>
</feature>
<dbReference type="CDD" id="cd00200">
    <property type="entry name" value="WD40"/>
    <property type="match status" value="1"/>
</dbReference>
<dbReference type="InterPro" id="IPR001680">
    <property type="entry name" value="WD40_rpt"/>
</dbReference>
<dbReference type="AlphaFoldDB" id="A0A8J6E1Z2"/>
<dbReference type="Pfam" id="PF00400">
    <property type="entry name" value="WD40"/>
    <property type="match status" value="5"/>
</dbReference>
<dbReference type="PANTHER" id="PTHR19879:SF9">
    <property type="entry name" value="TRANSCRIPTION INITIATION FACTOR TFIID SUBUNIT 5"/>
    <property type="match status" value="1"/>
</dbReference>
<evidence type="ECO:0000256" key="1">
    <source>
        <dbReference type="ARBA" id="ARBA00022574"/>
    </source>
</evidence>
<sequence length="404" mass="43722">MSTSTLTIEPTFTTGLKATGKSAPISAAAWGSDGETLVTSSETTMTVWRCQKDRNTLLRFLGHTKNITCVDYKIYENGRSLAVSVGADCTMRLWTPTARGGSVAMKAHTAAINHVCFSNDGRHILSCGNDRVIKLHKIGVPTESKPIPTATFVRSYTGHTNFVRCAVFSPDCDMIYSIGDDAVIRVWNTESGKQIQTIGKGLIKDDAPLVAPSPDGQFIAAAVGSNVLCWELRRCGLHEAHGKGLIWMFETPGAVRSLSWHASSEYIAVGSVGVADPVPAVHIYNSVEGRTEHTLTGHVGSVTAVRFTKDGRKLASCDTLGQICLWMMKERPISGQTAPVQFEEHTPEPSAPVMIEAQQPDSVPTDMVQAMQTLSQQLQYVTGVMSALEKRISSVEDRVARLGE</sequence>
<dbReference type="Gene3D" id="2.130.10.10">
    <property type="entry name" value="YVTN repeat-like/Quinoprotein amine dehydrogenase"/>
    <property type="match status" value="2"/>
</dbReference>
<evidence type="ECO:0000256" key="3">
    <source>
        <dbReference type="PROSITE-ProRule" id="PRU00221"/>
    </source>
</evidence>
<dbReference type="PROSITE" id="PS00678">
    <property type="entry name" value="WD_REPEATS_1"/>
    <property type="match status" value="1"/>
</dbReference>
<dbReference type="PROSITE" id="PS50082">
    <property type="entry name" value="WD_REPEATS_2"/>
    <property type="match status" value="3"/>
</dbReference>
<keyword evidence="1 3" id="KW-0853">WD repeat</keyword>
<gene>
    <name evidence="4" type="ORF">J8273_7526</name>
</gene>
<evidence type="ECO:0000313" key="5">
    <source>
        <dbReference type="Proteomes" id="UP000717585"/>
    </source>
</evidence>
<accession>A0A8J6E1Z2</accession>